<proteinExistence type="predicted"/>
<accession>A0AAD2JUM7</accession>
<dbReference type="Gene3D" id="1.20.1280.50">
    <property type="match status" value="1"/>
</dbReference>
<dbReference type="InterPro" id="IPR001810">
    <property type="entry name" value="F-box_dom"/>
</dbReference>
<feature type="domain" description="F-box" evidence="1">
    <location>
        <begin position="7"/>
        <end position="55"/>
    </location>
</feature>
<comment type="caution">
    <text evidence="2">The sequence shown here is derived from an EMBL/GenBank/DDBJ whole genome shotgun (WGS) entry which is preliminary data.</text>
</comment>
<gene>
    <name evidence="2" type="ORF">MYCIT1_LOCUS1881</name>
</gene>
<protein>
    <recommendedName>
        <fullName evidence="1">F-box domain-containing protein</fullName>
    </recommendedName>
</protein>
<keyword evidence="3" id="KW-1185">Reference proteome</keyword>
<organism evidence="2 3">
    <name type="scientific">Mycena citricolor</name>
    <dbReference type="NCBI Taxonomy" id="2018698"/>
    <lineage>
        <taxon>Eukaryota</taxon>
        <taxon>Fungi</taxon>
        <taxon>Dikarya</taxon>
        <taxon>Basidiomycota</taxon>
        <taxon>Agaricomycotina</taxon>
        <taxon>Agaricomycetes</taxon>
        <taxon>Agaricomycetidae</taxon>
        <taxon>Agaricales</taxon>
        <taxon>Marasmiineae</taxon>
        <taxon>Mycenaceae</taxon>
        <taxon>Mycena</taxon>
    </lineage>
</organism>
<evidence type="ECO:0000259" key="1">
    <source>
        <dbReference type="PROSITE" id="PS50181"/>
    </source>
</evidence>
<sequence length="380" mass="42839">AISNLGSAMIEGLPVELIGKIVGDLSLDDALKISQLSRRLRAVSSDPVLNVWRPCILRNLKASTYETAFKTLSVHTVVPRHNWLEILSLGRAAYLLFDAVLPNLPDAEWEEAFKRRFLTSWASAYHKKAHTTWKSAFLRVLQYTWHRSTTTCSVNEAWTKYILLNRNGTANYLEGSSRGFSPFAIFEETRHDKIQSKSRQSEMTSPPRTQQNLLHLPMRVRVLVEFSDARVLVLGTLNRPRSSLSVNANAKLLLQPPGIRPGGSTLSNLDYSRIRYPLPAESFFNYPFYTSGGSDRRWLAPGDADMEWVGSVMLVAQIITRDSNDDATVSVDDDEFEDLDFILGPGRNQYASFTWEDLWTVAPWIRESISKEIDGAGLGL</sequence>
<dbReference type="AlphaFoldDB" id="A0AAD2JUM7"/>
<dbReference type="EMBL" id="CAVNYO010000027">
    <property type="protein sequence ID" value="CAK5262842.1"/>
    <property type="molecule type" value="Genomic_DNA"/>
</dbReference>
<dbReference type="InterPro" id="IPR036047">
    <property type="entry name" value="F-box-like_dom_sf"/>
</dbReference>
<evidence type="ECO:0000313" key="2">
    <source>
        <dbReference type="EMBL" id="CAK5262842.1"/>
    </source>
</evidence>
<reference evidence="2" key="1">
    <citation type="submission" date="2023-11" db="EMBL/GenBank/DDBJ databases">
        <authorList>
            <person name="De Vega J J."/>
            <person name="De Vega J J."/>
        </authorList>
    </citation>
    <scope>NUCLEOTIDE SEQUENCE</scope>
</reference>
<dbReference type="SUPFAM" id="SSF81383">
    <property type="entry name" value="F-box domain"/>
    <property type="match status" value="1"/>
</dbReference>
<dbReference type="PROSITE" id="PS50181">
    <property type="entry name" value="FBOX"/>
    <property type="match status" value="1"/>
</dbReference>
<dbReference type="Proteomes" id="UP001295794">
    <property type="component" value="Unassembled WGS sequence"/>
</dbReference>
<evidence type="ECO:0000313" key="3">
    <source>
        <dbReference type="Proteomes" id="UP001295794"/>
    </source>
</evidence>
<feature type="non-terminal residue" evidence="2">
    <location>
        <position position="380"/>
    </location>
</feature>
<name>A0AAD2JUM7_9AGAR</name>
<dbReference type="Pfam" id="PF00646">
    <property type="entry name" value="F-box"/>
    <property type="match status" value="1"/>
</dbReference>